<dbReference type="SUPFAM" id="SSF53633">
    <property type="entry name" value="Carbamate kinase-like"/>
    <property type="match status" value="1"/>
</dbReference>
<organism evidence="3 4">
    <name type="scientific">Brevibacterium senegalense</name>
    <dbReference type="NCBI Taxonomy" id="1033736"/>
    <lineage>
        <taxon>Bacteria</taxon>
        <taxon>Bacillati</taxon>
        <taxon>Actinomycetota</taxon>
        <taxon>Actinomycetes</taxon>
        <taxon>Micrococcales</taxon>
        <taxon>Brevibacteriaceae</taxon>
        <taxon>Brevibacterium</taxon>
    </lineage>
</organism>
<comment type="caution">
    <text evidence="3">The sequence shown here is derived from an EMBL/GenBank/DDBJ whole genome shotgun (WGS) entry which is preliminary data.</text>
</comment>
<gene>
    <name evidence="3" type="ORF">K8V08_07660</name>
</gene>
<name>A0A921MF81_9MICO</name>
<reference evidence="3" key="2">
    <citation type="submission" date="2021-09" db="EMBL/GenBank/DDBJ databases">
        <authorList>
            <person name="Gilroy R."/>
        </authorList>
    </citation>
    <scope>NUCLEOTIDE SEQUENCE</scope>
    <source>
        <strain evidence="3">ChiGjej5B5-7349</strain>
    </source>
</reference>
<dbReference type="InterPro" id="IPR036393">
    <property type="entry name" value="AceGlu_kinase-like_sf"/>
</dbReference>
<sequence>MSTADPITTPAQRLAQAQAKADVLTEALPWIKTFAGATVVIKYGGNAMVSPELQQAFADDIAFLRFAGIRPIVVH</sequence>
<dbReference type="Gene3D" id="3.40.1160.10">
    <property type="entry name" value="Acetylglutamate kinase-like"/>
    <property type="match status" value="1"/>
</dbReference>
<dbReference type="Proteomes" id="UP000784435">
    <property type="component" value="Unassembled WGS sequence"/>
</dbReference>
<dbReference type="GO" id="GO:0006526">
    <property type="term" value="P:L-arginine biosynthetic process"/>
    <property type="evidence" value="ECO:0007669"/>
    <property type="project" value="TreeGrafter"/>
</dbReference>
<feature type="non-terminal residue" evidence="3">
    <location>
        <position position="75"/>
    </location>
</feature>
<accession>A0A921MF81</accession>
<keyword evidence="2" id="KW-0808">Transferase</keyword>
<protein>
    <submittedName>
        <fullName evidence="3">Acetylglutamate kinase</fullName>
    </submittedName>
</protein>
<evidence type="ECO:0000313" key="4">
    <source>
        <dbReference type="Proteomes" id="UP000784435"/>
    </source>
</evidence>
<keyword evidence="3" id="KW-0418">Kinase</keyword>
<comment type="pathway">
    <text evidence="1">Amino-acid biosynthesis; L-arginine biosynthesis; N(2)-acetyl-L-ornithine from L-glutamate: step 2/4.</text>
</comment>
<evidence type="ECO:0000256" key="2">
    <source>
        <dbReference type="ARBA" id="ARBA00022679"/>
    </source>
</evidence>
<evidence type="ECO:0000256" key="1">
    <source>
        <dbReference type="ARBA" id="ARBA00004828"/>
    </source>
</evidence>
<dbReference type="GO" id="GO:0003991">
    <property type="term" value="F:acetylglutamate kinase activity"/>
    <property type="evidence" value="ECO:0007669"/>
    <property type="project" value="TreeGrafter"/>
</dbReference>
<reference evidence="3" key="1">
    <citation type="journal article" date="2021" name="PeerJ">
        <title>Extensive microbial diversity within the chicken gut microbiome revealed by metagenomics and culture.</title>
        <authorList>
            <person name="Gilroy R."/>
            <person name="Ravi A."/>
            <person name="Getino M."/>
            <person name="Pursley I."/>
            <person name="Horton D.L."/>
            <person name="Alikhan N.F."/>
            <person name="Baker D."/>
            <person name="Gharbi K."/>
            <person name="Hall N."/>
            <person name="Watson M."/>
            <person name="Adriaenssens E.M."/>
            <person name="Foster-Nyarko E."/>
            <person name="Jarju S."/>
            <person name="Secka A."/>
            <person name="Antonio M."/>
            <person name="Oren A."/>
            <person name="Chaudhuri R.R."/>
            <person name="La Ragione R."/>
            <person name="Hildebrand F."/>
            <person name="Pallen M.J."/>
        </authorList>
    </citation>
    <scope>NUCLEOTIDE SEQUENCE</scope>
    <source>
        <strain evidence="3">ChiGjej5B5-7349</strain>
    </source>
</reference>
<dbReference type="PANTHER" id="PTHR23342">
    <property type="entry name" value="N-ACETYLGLUTAMATE SYNTHASE"/>
    <property type="match status" value="1"/>
</dbReference>
<proteinExistence type="predicted"/>
<evidence type="ECO:0000313" key="3">
    <source>
        <dbReference type="EMBL" id="HJG80274.1"/>
    </source>
</evidence>
<dbReference type="AlphaFoldDB" id="A0A921MF81"/>
<dbReference type="PANTHER" id="PTHR23342:SF0">
    <property type="entry name" value="N-ACETYLGLUTAMATE SYNTHASE, MITOCHONDRIAL"/>
    <property type="match status" value="1"/>
</dbReference>
<dbReference type="EMBL" id="DYUK01000162">
    <property type="protein sequence ID" value="HJG80274.1"/>
    <property type="molecule type" value="Genomic_DNA"/>
</dbReference>